<feature type="transmembrane region" description="Helical" evidence="1">
    <location>
        <begin position="6"/>
        <end position="25"/>
    </location>
</feature>
<reference evidence="3" key="1">
    <citation type="submission" date="2016-10" db="EMBL/GenBank/DDBJ databases">
        <authorList>
            <person name="Varghese N."/>
            <person name="Submissions S."/>
        </authorList>
    </citation>
    <scope>NUCLEOTIDE SEQUENCE [LARGE SCALE GENOMIC DNA]</scope>
    <source>
        <strain evidence="3">ANC 5076</strain>
    </source>
</reference>
<dbReference type="Proteomes" id="UP000182827">
    <property type="component" value="Unassembled WGS sequence"/>
</dbReference>
<dbReference type="EMBL" id="FOZU01000001">
    <property type="protein sequence ID" value="SFS31265.1"/>
    <property type="molecule type" value="Genomic_DNA"/>
</dbReference>
<evidence type="ECO:0000313" key="3">
    <source>
        <dbReference type="Proteomes" id="UP000182827"/>
    </source>
</evidence>
<protein>
    <submittedName>
        <fullName evidence="2">Branched-chain amino acid transport protein</fullName>
    </submittedName>
</protein>
<keyword evidence="1" id="KW-0472">Membrane</keyword>
<dbReference type="Pfam" id="PF05437">
    <property type="entry name" value="AzlD"/>
    <property type="match status" value="1"/>
</dbReference>
<proteinExistence type="predicted"/>
<keyword evidence="1" id="KW-0812">Transmembrane</keyword>
<organism evidence="2 3">
    <name type="scientific">Acinetobacter bohemicus</name>
    <dbReference type="NCBI Taxonomy" id="1435036"/>
    <lineage>
        <taxon>Bacteria</taxon>
        <taxon>Pseudomonadati</taxon>
        <taxon>Pseudomonadota</taxon>
        <taxon>Gammaproteobacteria</taxon>
        <taxon>Moraxellales</taxon>
        <taxon>Moraxellaceae</taxon>
        <taxon>Acinetobacter</taxon>
    </lineage>
</organism>
<feature type="transmembrane region" description="Helical" evidence="1">
    <location>
        <begin position="37"/>
        <end position="56"/>
    </location>
</feature>
<sequence length="105" mass="12434">MTWTYILILAAIVFFNRYLFLEPRVDIKFPHFFEKMLKYSAPCLLTAICAPIIFYQDDAFRAFANNPYLYGAIFCVFMILWLKKTLLSIILSLVFFYMVTMLMPS</sequence>
<accession>A0A1I6NTR0</accession>
<dbReference type="InterPro" id="IPR008407">
    <property type="entry name" value="Brnchd-chn_aa_trnsp_AzlD"/>
</dbReference>
<feature type="transmembrane region" description="Helical" evidence="1">
    <location>
        <begin position="68"/>
        <end position="99"/>
    </location>
</feature>
<dbReference type="AlphaFoldDB" id="A0A1I6NTR0"/>
<evidence type="ECO:0000256" key="1">
    <source>
        <dbReference type="SAM" id="Phobius"/>
    </source>
</evidence>
<keyword evidence="1" id="KW-1133">Transmembrane helix</keyword>
<keyword evidence="3" id="KW-1185">Reference proteome</keyword>
<dbReference type="RefSeq" id="WP_074943173.1">
    <property type="nucleotide sequence ID" value="NZ_FOZU01000001.1"/>
</dbReference>
<gene>
    <name evidence="2" type="ORF">SAMN05444586_1001137</name>
</gene>
<name>A0A1I6NTR0_9GAMM</name>
<evidence type="ECO:0000313" key="2">
    <source>
        <dbReference type="EMBL" id="SFS31265.1"/>
    </source>
</evidence>